<dbReference type="PATRIC" id="fig|1167006.5.peg.536"/>
<gene>
    <name evidence="2" type="ordered locus">UWK_00474</name>
</gene>
<dbReference type="SUPFAM" id="SSF51735">
    <property type="entry name" value="NAD(P)-binding Rossmann-fold domains"/>
    <property type="match status" value="1"/>
</dbReference>
<dbReference type="KEGG" id="dsf:UWK_00474"/>
<dbReference type="EMBL" id="CP003985">
    <property type="protein sequence ID" value="AGF77057.1"/>
    <property type="molecule type" value="Genomic_DNA"/>
</dbReference>
<feature type="domain" description="NAD-dependent epimerase/dehydratase" evidence="1">
    <location>
        <begin position="14"/>
        <end position="231"/>
    </location>
</feature>
<dbReference type="AlphaFoldDB" id="M1P5V6"/>
<dbReference type="GO" id="GO:0004029">
    <property type="term" value="F:aldehyde dehydrogenase (NAD+) activity"/>
    <property type="evidence" value="ECO:0007669"/>
    <property type="project" value="TreeGrafter"/>
</dbReference>
<sequence length="340" mass="38112">MNDVICQIPAGTPVLVTGATGFTGTVLTRKLVDAGLKVSAVARESSNIEPLADLDITWFRGDVFDEKIMRQAVSGQSYVFHVAAAFREAKSTEQDYWDVHVKSTQIICEEVLKNPNFERYIHISTIGVHGHIENPPATEEYPFSPGDGYQRTKLQAEEWLNAFAADKDFPYTIIRPAAIYGPGDKRLLKLFKMAMKPYFLLLGKGKCMYHLVHVDDLTNSFIIAATHPAALGETFISGANEPIAIADIAAIVAEHFSRKIKTIRLPIGPFFLAGDICEAICKPFKIEPPIYRRRVAFYSKDRNFDISKMRDVLGYTPRHGNKEGIIETADWYVEQGWLQP</sequence>
<dbReference type="Pfam" id="PF01370">
    <property type="entry name" value="Epimerase"/>
    <property type="match status" value="1"/>
</dbReference>
<dbReference type="OrthoDB" id="9804595at2"/>
<reference evidence="3" key="1">
    <citation type="journal article" date="2013" name="Stand. Genomic Sci.">
        <title>Complete genome sequence of Desulfocapsa sulfexigens, a marine deltaproteobacterium specialized in disproportionating inorganic sulfur compounds.</title>
        <authorList>
            <person name="Finster K.W."/>
            <person name="Kjeldsen K.U."/>
            <person name="Kube M."/>
            <person name="Reinhardt R."/>
            <person name="Mussmann M."/>
            <person name="Amann R."/>
            <person name="Schreiber L."/>
        </authorList>
    </citation>
    <scope>NUCLEOTIDE SEQUENCE [LARGE SCALE GENOMIC DNA]</scope>
    <source>
        <strain evidence="3">DSM 10523 / SB164P1</strain>
    </source>
</reference>
<dbReference type="InterPro" id="IPR036291">
    <property type="entry name" value="NAD(P)-bd_dom_sf"/>
</dbReference>
<evidence type="ECO:0000313" key="2">
    <source>
        <dbReference type="EMBL" id="AGF77057.1"/>
    </source>
</evidence>
<keyword evidence="3" id="KW-1185">Reference proteome</keyword>
<dbReference type="Proteomes" id="UP000011721">
    <property type="component" value="Chromosome"/>
</dbReference>
<organism evidence="2 3">
    <name type="scientific">Desulfocapsa sulfexigens (strain DSM 10523 / SB164P1)</name>
    <dbReference type="NCBI Taxonomy" id="1167006"/>
    <lineage>
        <taxon>Bacteria</taxon>
        <taxon>Pseudomonadati</taxon>
        <taxon>Thermodesulfobacteriota</taxon>
        <taxon>Desulfobulbia</taxon>
        <taxon>Desulfobulbales</taxon>
        <taxon>Desulfocapsaceae</taxon>
        <taxon>Desulfocapsa</taxon>
    </lineage>
</organism>
<dbReference type="PANTHER" id="PTHR48079">
    <property type="entry name" value="PROTEIN YEEZ"/>
    <property type="match status" value="1"/>
</dbReference>
<dbReference type="STRING" id="1167006.UWK_00474"/>
<dbReference type="eggNOG" id="COG0451">
    <property type="taxonomic scope" value="Bacteria"/>
</dbReference>
<dbReference type="PANTHER" id="PTHR48079:SF6">
    <property type="entry name" value="NAD(P)-BINDING DOMAIN-CONTAINING PROTEIN-RELATED"/>
    <property type="match status" value="1"/>
</dbReference>
<dbReference type="InterPro" id="IPR001509">
    <property type="entry name" value="Epimerase_deHydtase"/>
</dbReference>
<dbReference type="InterPro" id="IPR051783">
    <property type="entry name" value="NAD(P)-dependent_oxidoreduct"/>
</dbReference>
<dbReference type="HOGENOM" id="CLU_007383_6_1_7"/>
<proteinExistence type="predicted"/>
<evidence type="ECO:0000313" key="3">
    <source>
        <dbReference type="Proteomes" id="UP000011721"/>
    </source>
</evidence>
<dbReference type="RefSeq" id="WP_015402755.1">
    <property type="nucleotide sequence ID" value="NC_020304.1"/>
</dbReference>
<accession>M1P5V6</accession>
<protein>
    <submittedName>
        <fullName evidence="2">Nucleoside-diphosphate-sugar epimerase</fullName>
    </submittedName>
</protein>
<evidence type="ECO:0000259" key="1">
    <source>
        <dbReference type="Pfam" id="PF01370"/>
    </source>
</evidence>
<dbReference type="Gene3D" id="3.40.50.720">
    <property type="entry name" value="NAD(P)-binding Rossmann-like Domain"/>
    <property type="match status" value="1"/>
</dbReference>
<name>M1P5V6_DESSD</name>
<dbReference type="GO" id="GO:0005737">
    <property type="term" value="C:cytoplasm"/>
    <property type="evidence" value="ECO:0007669"/>
    <property type="project" value="TreeGrafter"/>
</dbReference>